<organism evidence="2 3">
    <name type="scientific">Cadophora malorum</name>
    <dbReference type="NCBI Taxonomy" id="108018"/>
    <lineage>
        <taxon>Eukaryota</taxon>
        <taxon>Fungi</taxon>
        <taxon>Dikarya</taxon>
        <taxon>Ascomycota</taxon>
        <taxon>Pezizomycotina</taxon>
        <taxon>Leotiomycetes</taxon>
        <taxon>Helotiales</taxon>
        <taxon>Ploettnerulaceae</taxon>
        <taxon>Cadophora</taxon>
    </lineage>
</organism>
<protein>
    <submittedName>
        <fullName evidence="2">Uncharacterized protein</fullName>
    </submittedName>
</protein>
<keyword evidence="3" id="KW-1185">Reference proteome</keyword>
<reference evidence="2" key="1">
    <citation type="submission" date="2021-02" db="EMBL/GenBank/DDBJ databases">
        <title>Genome sequence Cadophora malorum strain M34.</title>
        <authorList>
            <person name="Stefanovic E."/>
            <person name="Vu D."/>
            <person name="Scully C."/>
            <person name="Dijksterhuis J."/>
            <person name="Roader J."/>
            <person name="Houbraken J."/>
        </authorList>
    </citation>
    <scope>NUCLEOTIDE SEQUENCE</scope>
    <source>
        <strain evidence="2">M34</strain>
    </source>
</reference>
<name>A0A8H7T1R7_9HELO</name>
<feature type="region of interest" description="Disordered" evidence="1">
    <location>
        <begin position="45"/>
        <end position="77"/>
    </location>
</feature>
<evidence type="ECO:0000313" key="3">
    <source>
        <dbReference type="Proteomes" id="UP000664132"/>
    </source>
</evidence>
<comment type="caution">
    <text evidence="2">The sequence shown here is derived from an EMBL/GenBank/DDBJ whole genome shotgun (WGS) entry which is preliminary data.</text>
</comment>
<dbReference type="EMBL" id="JAFJYH010000340">
    <property type="protein sequence ID" value="KAG4412995.1"/>
    <property type="molecule type" value="Genomic_DNA"/>
</dbReference>
<feature type="non-terminal residue" evidence="2">
    <location>
        <position position="77"/>
    </location>
</feature>
<dbReference type="AlphaFoldDB" id="A0A8H7T1R7"/>
<dbReference type="Proteomes" id="UP000664132">
    <property type="component" value="Unassembled WGS sequence"/>
</dbReference>
<sequence length="77" mass="8667">MKIIKTDHDPESTKAEREASLVEYLQSLQIEAKSPMVQVIQVRADSDAQKPDSSRYCNRLHPDPFNGSTFPSALSDF</sequence>
<accession>A0A8H7T1R7</accession>
<evidence type="ECO:0000313" key="2">
    <source>
        <dbReference type="EMBL" id="KAG4412995.1"/>
    </source>
</evidence>
<proteinExistence type="predicted"/>
<feature type="compositionally biased region" description="Polar residues" evidence="1">
    <location>
        <begin position="66"/>
        <end position="77"/>
    </location>
</feature>
<gene>
    <name evidence="2" type="ORF">IFR04_013885</name>
</gene>
<evidence type="ECO:0000256" key="1">
    <source>
        <dbReference type="SAM" id="MobiDB-lite"/>
    </source>
</evidence>